<feature type="domain" description="N-acetyltransferase" evidence="2">
    <location>
        <begin position="1"/>
        <end position="108"/>
    </location>
</feature>
<evidence type="ECO:0000256" key="1">
    <source>
        <dbReference type="SAM" id="MobiDB-lite"/>
    </source>
</evidence>
<feature type="domain" description="N-acetyltransferase" evidence="3">
    <location>
        <begin position="13"/>
        <end position="103"/>
    </location>
</feature>
<dbReference type="InterPro" id="IPR045057">
    <property type="entry name" value="Gcn5-rel_NAT"/>
</dbReference>
<dbReference type="InterPro" id="IPR031165">
    <property type="entry name" value="GNAT_YJDJ"/>
</dbReference>
<reference evidence="4" key="2">
    <citation type="submission" date="2021-04" db="EMBL/GenBank/DDBJ databases">
        <authorList>
            <person name="Gilroy R."/>
        </authorList>
    </citation>
    <scope>NUCLEOTIDE SEQUENCE</scope>
    <source>
        <strain evidence="4">ChiHjej13B12-24818</strain>
    </source>
</reference>
<dbReference type="EMBL" id="DWZH01000118">
    <property type="protein sequence ID" value="HJB11783.1"/>
    <property type="molecule type" value="Genomic_DNA"/>
</dbReference>
<gene>
    <name evidence="4" type="ORF">H9786_14890</name>
</gene>
<sequence>MEPSSRASGVRLLHDDDRDRYVALDGDEVVGVLYYGDEPSEEPTVRDLRSTVVAPERNGEGIGSTLVRFALDDVRRRGLMARPTCWFVRGWIQRHRVYADLLAEPSRERTQADPDDERNETL</sequence>
<feature type="compositionally biased region" description="Acidic residues" evidence="1">
    <location>
        <begin position="113"/>
        <end position="122"/>
    </location>
</feature>
<dbReference type="SUPFAM" id="SSF55729">
    <property type="entry name" value="Acyl-CoA N-acyltransferases (Nat)"/>
    <property type="match status" value="1"/>
</dbReference>
<protein>
    <submittedName>
        <fullName evidence="4">N-acetyltransferase</fullName>
    </submittedName>
</protein>
<dbReference type="AlphaFoldDB" id="A0A9D2RQB9"/>
<dbReference type="PROSITE" id="PS51729">
    <property type="entry name" value="GNAT_YJDJ"/>
    <property type="match status" value="1"/>
</dbReference>
<dbReference type="PANTHER" id="PTHR31435:SF10">
    <property type="entry name" value="BSR4717 PROTEIN"/>
    <property type="match status" value="1"/>
</dbReference>
<evidence type="ECO:0000313" key="5">
    <source>
        <dbReference type="Proteomes" id="UP000823823"/>
    </source>
</evidence>
<dbReference type="PROSITE" id="PS51186">
    <property type="entry name" value="GNAT"/>
    <property type="match status" value="1"/>
</dbReference>
<evidence type="ECO:0000259" key="3">
    <source>
        <dbReference type="PROSITE" id="PS51729"/>
    </source>
</evidence>
<dbReference type="Gene3D" id="3.40.630.30">
    <property type="match status" value="1"/>
</dbReference>
<dbReference type="GO" id="GO:0016747">
    <property type="term" value="F:acyltransferase activity, transferring groups other than amino-acyl groups"/>
    <property type="evidence" value="ECO:0007669"/>
    <property type="project" value="InterPro"/>
</dbReference>
<proteinExistence type="predicted"/>
<dbReference type="InterPro" id="IPR016181">
    <property type="entry name" value="Acyl_CoA_acyltransferase"/>
</dbReference>
<evidence type="ECO:0000313" key="4">
    <source>
        <dbReference type="EMBL" id="HJB11783.1"/>
    </source>
</evidence>
<dbReference type="CDD" id="cd04301">
    <property type="entry name" value="NAT_SF"/>
    <property type="match status" value="1"/>
</dbReference>
<evidence type="ECO:0000259" key="2">
    <source>
        <dbReference type="PROSITE" id="PS51186"/>
    </source>
</evidence>
<dbReference type="InterPro" id="IPR000182">
    <property type="entry name" value="GNAT_dom"/>
</dbReference>
<feature type="region of interest" description="Disordered" evidence="1">
    <location>
        <begin position="103"/>
        <end position="122"/>
    </location>
</feature>
<comment type="caution">
    <text evidence="4">The sequence shown here is derived from an EMBL/GenBank/DDBJ whole genome shotgun (WGS) entry which is preliminary data.</text>
</comment>
<dbReference type="PANTHER" id="PTHR31435">
    <property type="entry name" value="PROTEIN NATD1"/>
    <property type="match status" value="1"/>
</dbReference>
<reference evidence="4" key="1">
    <citation type="journal article" date="2021" name="PeerJ">
        <title>Extensive microbial diversity within the chicken gut microbiome revealed by metagenomics and culture.</title>
        <authorList>
            <person name="Gilroy R."/>
            <person name="Ravi A."/>
            <person name="Getino M."/>
            <person name="Pursley I."/>
            <person name="Horton D.L."/>
            <person name="Alikhan N.F."/>
            <person name="Baker D."/>
            <person name="Gharbi K."/>
            <person name="Hall N."/>
            <person name="Watson M."/>
            <person name="Adriaenssens E.M."/>
            <person name="Foster-Nyarko E."/>
            <person name="Jarju S."/>
            <person name="Secka A."/>
            <person name="Antonio M."/>
            <person name="Oren A."/>
            <person name="Chaudhuri R.R."/>
            <person name="La Ragione R."/>
            <person name="Hildebrand F."/>
            <person name="Pallen M.J."/>
        </authorList>
    </citation>
    <scope>NUCLEOTIDE SEQUENCE</scope>
    <source>
        <strain evidence="4">ChiHjej13B12-24818</strain>
    </source>
</reference>
<organism evidence="4 5">
    <name type="scientific">Candidatus Brachybacterium merdavium</name>
    <dbReference type="NCBI Taxonomy" id="2838513"/>
    <lineage>
        <taxon>Bacteria</taxon>
        <taxon>Bacillati</taxon>
        <taxon>Actinomycetota</taxon>
        <taxon>Actinomycetes</taxon>
        <taxon>Micrococcales</taxon>
        <taxon>Dermabacteraceae</taxon>
        <taxon>Brachybacterium</taxon>
    </lineage>
</organism>
<dbReference type="Proteomes" id="UP000823823">
    <property type="component" value="Unassembled WGS sequence"/>
</dbReference>
<dbReference type="Pfam" id="PF14542">
    <property type="entry name" value="Acetyltransf_CG"/>
    <property type="match status" value="1"/>
</dbReference>
<accession>A0A9D2RQB9</accession>
<name>A0A9D2RQB9_9MICO</name>